<dbReference type="EMBL" id="BARS01003855">
    <property type="protein sequence ID" value="GAF69194.1"/>
    <property type="molecule type" value="Genomic_DNA"/>
</dbReference>
<feature type="region of interest" description="Disordered" evidence="1">
    <location>
        <begin position="1"/>
        <end position="38"/>
    </location>
</feature>
<protein>
    <submittedName>
        <fullName evidence="2">Uncharacterized protein</fullName>
    </submittedName>
</protein>
<proteinExistence type="predicted"/>
<evidence type="ECO:0000313" key="2">
    <source>
        <dbReference type="EMBL" id="GAF69194.1"/>
    </source>
</evidence>
<feature type="non-terminal residue" evidence="2">
    <location>
        <position position="1"/>
    </location>
</feature>
<sequence>RPIFITVPEKTKKKEEAPAPPVKVPVKEPAREPVEVPV</sequence>
<name>X0RK32_9ZZZZ</name>
<accession>X0RK32</accession>
<organism evidence="2">
    <name type="scientific">marine sediment metagenome</name>
    <dbReference type="NCBI Taxonomy" id="412755"/>
    <lineage>
        <taxon>unclassified sequences</taxon>
        <taxon>metagenomes</taxon>
        <taxon>ecological metagenomes</taxon>
    </lineage>
</organism>
<dbReference type="AlphaFoldDB" id="X0RK32"/>
<comment type="caution">
    <text evidence="2">The sequence shown here is derived from an EMBL/GenBank/DDBJ whole genome shotgun (WGS) entry which is preliminary data.</text>
</comment>
<feature type="compositionally biased region" description="Basic and acidic residues" evidence="1">
    <location>
        <begin position="25"/>
        <end position="38"/>
    </location>
</feature>
<gene>
    <name evidence="2" type="ORF">S01H1_07475</name>
</gene>
<reference evidence="2" key="1">
    <citation type="journal article" date="2014" name="Front. Microbiol.">
        <title>High frequency of phylogenetically diverse reductive dehalogenase-homologous genes in deep subseafloor sedimentary metagenomes.</title>
        <authorList>
            <person name="Kawai M."/>
            <person name="Futagami T."/>
            <person name="Toyoda A."/>
            <person name="Takaki Y."/>
            <person name="Nishi S."/>
            <person name="Hori S."/>
            <person name="Arai W."/>
            <person name="Tsubouchi T."/>
            <person name="Morono Y."/>
            <person name="Uchiyama I."/>
            <person name="Ito T."/>
            <person name="Fujiyama A."/>
            <person name="Inagaki F."/>
            <person name="Takami H."/>
        </authorList>
    </citation>
    <scope>NUCLEOTIDE SEQUENCE</scope>
    <source>
        <strain evidence="2">Expedition CK06-06</strain>
    </source>
</reference>
<evidence type="ECO:0000256" key="1">
    <source>
        <dbReference type="SAM" id="MobiDB-lite"/>
    </source>
</evidence>